<comment type="caution">
    <text evidence="1">The sequence shown here is derived from an EMBL/GenBank/DDBJ whole genome shotgun (WGS) entry which is preliminary data.</text>
</comment>
<proteinExistence type="predicted"/>
<dbReference type="AlphaFoldDB" id="A0A9X9G0F8"/>
<dbReference type="EMBL" id="VOUP01000054">
    <property type="protein sequence ID" value="TXE22589.1"/>
    <property type="molecule type" value="Genomic_DNA"/>
</dbReference>
<organism evidence="1 2">
    <name type="scientific">Serratia ureilytica</name>
    <dbReference type="NCBI Taxonomy" id="300181"/>
    <lineage>
        <taxon>Bacteria</taxon>
        <taxon>Pseudomonadati</taxon>
        <taxon>Pseudomonadota</taxon>
        <taxon>Gammaproteobacteria</taxon>
        <taxon>Enterobacterales</taxon>
        <taxon>Yersiniaceae</taxon>
        <taxon>Serratia</taxon>
    </lineage>
</organism>
<sequence length="206" mass="22794">MDKFSELKRRADKCPIKRFKAFIGKANTQATLCADTGIEIIGWSGFDASDLSAKSHRVELARFIAAADPETILALLAELEATRKQSQELAKQCGRLGARAAIAERKLATPVRLPPPTAWMRGDDKTTFGPIFTKNKEYAESQWGGSAIALYSVPFGIKEAGFSDERNLMHINERGRETSLIWNKNNSENGDVQLFRLVGFTVEGDD</sequence>
<gene>
    <name evidence="1" type="ORF">FOT63_25330</name>
</gene>
<accession>A0A9X9G0F8</accession>
<dbReference type="RefSeq" id="WP_147839232.1">
    <property type="nucleotide sequence ID" value="NZ_VOUP01000054.1"/>
</dbReference>
<dbReference type="Pfam" id="PF13935">
    <property type="entry name" value="Ead_Ea22"/>
    <property type="match status" value="1"/>
</dbReference>
<reference evidence="1 2" key="1">
    <citation type="submission" date="2019-07" db="EMBL/GenBank/DDBJ databases">
        <title>Serratia strains were isolated from fresh produce.</title>
        <authorList>
            <person name="Cho G.-S."/>
            <person name="Stein M."/>
            <person name="Lee W."/>
            <person name="Suh S.H."/>
            <person name="Franz C.M.A.P."/>
        </authorList>
    </citation>
    <scope>NUCLEOTIDE SEQUENCE [LARGE SCALE GENOMIC DNA]</scope>
    <source>
        <strain evidence="1 2">S17</strain>
    </source>
</reference>
<name>A0A9X9G0F8_9GAMM</name>
<evidence type="ECO:0000313" key="2">
    <source>
        <dbReference type="Proteomes" id="UP000321307"/>
    </source>
</evidence>
<dbReference type="Proteomes" id="UP000321307">
    <property type="component" value="Unassembled WGS sequence"/>
</dbReference>
<dbReference type="InterPro" id="IPR025153">
    <property type="entry name" value="Ead_Ea22"/>
</dbReference>
<protein>
    <submittedName>
        <fullName evidence="1">Ead/Ea22-like family protein</fullName>
    </submittedName>
</protein>
<evidence type="ECO:0000313" key="1">
    <source>
        <dbReference type="EMBL" id="TXE22589.1"/>
    </source>
</evidence>